<dbReference type="EMBL" id="OZ034813">
    <property type="protein sequence ID" value="CAL1353789.1"/>
    <property type="molecule type" value="Genomic_DNA"/>
</dbReference>
<reference evidence="1 2" key="1">
    <citation type="submission" date="2024-04" db="EMBL/GenBank/DDBJ databases">
        <authorList>
            <person name="Fracassetti M."/>
        </authorList>
    </citation>
    <scope>NUCLEOTIDE SEQUENCE [LARGE SCALE GENOMIC DNA]</scope>
</reference>
<dbReference type="AlphaFoldDB" id="A0AAV2CCQ7"/>
<evidence type="ECO:0000313" key="1">
    <source>
        <dbReference type="EMBL" id="CAL1353789.1"/>
    </source>
</evidence>
<evidence type="ECO:0000313" key="2">
    <source>
        <dbReference type="Proteomes" id="UP001497516"/>
    </source>
</evidence>
<gene>
    <name evidence="1" type="ORF">LTRI10_LOCUS1661</name>
</gene>
<dbReference type="Proteomes" id="UP001497516">
    <property type="component" value="Chromosome 1"/>
</dbReference>
<name>A0AAV2CCQ7_9ROSI</name>
<proteinExistence type="predicted"/>
<accession>A0AAV2CCQ7</accession>
<protein>
    <submittedName>
        <fullName evidence="1">Uncharacterized protein</fullName>
    </submittedName>
</protein>
<keyword evidence="2" id="KW-1185">Reference proteome</keyword>
<sequence>MRTARLLEYPLVSFFPHIPTDRMSGTGDEPGVNTFQIRFIVIDNAGDISRRQVRTNNVSKHLFPHSPGEAALHHDMIG</sequence>
<organism evidence="1 2">
    <name type="scientific">Linum trigynum</name>
    <dbReference type="NCBI Taxonomy" id="586398"/>
    <lineage>
        <taxon>Eukaryota</taxon>
        <taxon>Viridiplantae</taxon>
        <taxon>Streptophyta</taxon>
        <taxon>Embryophyta</taxon>
        <taxon>Tracheophyta</taxon>
        <taxon>Spermatophyta</taxon>
        <taxon>Magnoliopsida</taxon>
        <taxon>eudicotyledons</taxon>
        <taxon>Gunneridae</taxon>
        <taxon>Pentapetalae</taxon>
        <taxon>rosids</taxon>
        <taxon>fabids</taxon>
        <taxon>Malpighiales</taxon>
        <taxon>Linaceae</taxon>
        <taxon>Linum</taxon>
    </lineage>
</organism>